<keyword evidence="5" id="KW-0297">G-protein coupled receptor</keyword>
<evidence type="ECO:0000313" key="12">
    <source>
        <dbReference type="EMBL" id="KAK7478593.1"/>
    </source>
</evidence>
<feature type="compositionally biased region" description="Basic and acidic residues" evidence="9">
    <location>
        <begin position="151"/>
        <end position="162"/>
    </location>
</feature>
<accession>A0ABD0JUL6</accession>
<evidence type="ECO:0000256" key="10">
    <source>
        <dbReference type="SAM" id="Phobius"/>
    </source>
</evidence>
<dbReference type="Proteomes" id="UP001519460">
    <property type="component" value="Unassembled WGS sequence"/>
</dbReference>
<evidence type="ECO:0000256" key="4">
    <source>
        <dbReference type="ARBA" id="ARBA00022989"/>
    </source>
</evidence>
<evidence type="ECO:0000256" key="1">
    <source>
        <dbReference type="ARBA" id="ARBA00004651"/>
    </source>
</evidence>
<evidence type="ECO:0000256" key="2">
    <source>
        <dbReference type="ARBA" id="ARBA00022475"/>
    </source>
</evidence>
<dbReference type="AlphaFoldDB" id="A0ABD0JUL6"/>
<feature type="transmembrane region" description="Helical" evidence="10">
    <location>
        <begin position="209"/>
        <end position="228"/>
    </location>
</feature>
<feature type="region of interest" description="Disordered" evidence="9">
    <location>
        <begin position="98"/>
        <end position="172"/>
    </location>
</feature>
<proteinExistence type="predicted"/>
<dbReference type="EMBL" id="JACVVK020000322">
    <property type="protein sequence ID" value="KAK7478593.1"/>
    <property type="molecule type" value="Genomic_DNA"/>
</dbReference>
<sequence>MTVQVQVTLCLSVRVSMLVLWVPPFTVDRINNSREGECFYDPAKNQVFVIVVAVVGYHGSTVVMLFCYIKVFLFLRNRSKTGPLHSRSGGTMSVIAETGPARKHTEQIVKAESTHTTSDHQQGCDVGPMSPPSSEKEEQDNKAFQNDSEYEERVETRPRSDRVQSVSGGPAATGENRKVLVAQLAATTDGRDAEQKTSITSMLRREQKVFLTLSYIMVGYLICWMPFHVSFDIMAIDRSLVSEKFYEVTYWLAYCNSAINPFLYNFSSSEFNRAFKKLIGRR</sequence>
<dbReference type="PANTHER" id="PTHR24248">
    <property type="entry name" value="ADRENERGIC RECEPTOR-RELATED G-PROTEIN COUPLED RECEPTOR"/>
    <property type="match status" value="1"/>
</dbReference>
<dbReference type="PRINTS" id="PR00237">
    <property type="entry name" value="GPCRRHODOPSN"/>
</dbReference>
<dbReference type="InterPro" id="IPR017452">
    <property type="entry name" value="GPCR_Rhodpsn_7TM"/>
</dbReference>
<evidence type="ECO:0000256" key="9">
    <source>
        <dbReference type="SAM" id="MobiDB-lite"/>
    </source>
</evidence>
<keyword evidence="7" id="KW-0675">Receptor</keyword>
<feature type="transmembrane region" description="Helical" evidence="10">
    <location>
        <begin position="47"/>
        <end position="75"/>
    </location>
</feature>
<keyword evidence="13" id="KW-1185">Reference proteome</keyword>
<reference evidence="12 13" key="1">
    <citation type="journal article" date="2023" name="Sci. Data">
        <title>Genome assembly of the Korean intertidal mud-creeper Batillaria attramentaria.</title>
        <authorList>
            <person name="Patra A.K."/>
            <person name="Ho P.T."/>
            <person name="Jun S."/>
            <person name="Lee S.J."/>
            <person name="Kim Y."/>
            <person name="Won Y.J."/>
        </authorList>
    </citation>
    <scope>NUCLEOTIDE SEQUENCE [LARGE SCALE GENOMIC DNA]</scope>
    <source>
        <strain evidence="12">Wonlab-2016</strain>
    </source>
</reference>
<dbReference type="GO" id="GO:0004930">
    <property type="term" value="F:G protein-coupled receptor activity"/>
    <property type="evidence" value="ECO:0007669"/>
    <property type="project" value="UniProtKB-KW"/>
</dbReference>
<dbReference type="Pfam" id="PF00001">
    <property type="entry name" value="7tm_1"/>
    <property type="match status" value="1"/>
</dbReference>
<feature type="compositionally biased region" description="Basic and acidic residues" evidence="9">
    <location>
        <begin position="103"/>
        <end position="113"/>
    </location>
</feature>
<dbReference type="PROSITE" id="PS50262">
    <property type="entry name" value="G_PROTEIN_RECEP_F1_2"/>
    <property type="match status" value="1"/>
</dbReference>
<evidence type="ECO:0000259" key="11">
    <source>
        <dbReference type="PROSITE" id="PS50262"/>
    </source>
</evidence>
<dbReference type="GO" id="GO:0005886">
    <property type="term" value="C:plasma membrane"/>
    <property type="evidence" value="ECO:0007669"/>
    <property type="project" value="UniProtKB-SubCell"/>
</dbReference>
<keyword evidence="3 10" id="KW-0812">Transmembrane</keyword>
<feature type="domain" description="G-protein coupled receptors family 1 profile" evidence="11">
    <location>
        <begin position="1"/>
        <end position="264"/>
    </location>
</feature>
<evidence type="ECO:0000256" key="6">
    <source>
        <dbReference type="ARBA" id="ARBA00023136"/>
    </source>
</evidence>
<organism evidence="12 13">
    <name type="scientific">Batillaria attramentaria</name>
    <dbReference type="NCBI Taxonomy" id="370345"/>
    <lineage>
        <taxon>Eukaryota</taxon>
        <taxon>Metazoa</taxon>
        <taxon>Spiralia</taxon>
        <taxon>Lophotrochozoa</taxon>
        <taxon>Mollusca</taxon>
        <taxon>Gastropoda</taxon>
        <taxon>Caenogastropoda</taxon>
        <taxon>Sorbeoconcha</taxon>
        <taxon>Cerithioidea</taxon>
        <taxon>Batillariidae</taxon>
        <taxon>Batillaria</taxon>
    </lineage>
</organism>
<dbReference type="InterPro" id="IPR000276">
    <property type="entry name" value="GPCR_Rhodpsn"/>
</dbReference>
<keyword evidence="4 10" id="KW-1133">Transmembrane helix</keyword>
<comment type="caution">
    <text evidence="12">The sequence shown here is derived from an EMBL/GenBank/DDBJ whole genome shotgun (WGS) entry which is preliminary data.</text>
</comment>
<evidence type="ECO:0000256" key="3">
    <source>
        <dbReference type="ARBA" id="ARBA00022692"/>
    </source>
</evidence>
<feature type="transmembrane region" description="Helical" evidence="10">
    <location>
        <begin position="7"/>
        <end position="27"/>
    </location>
</feature>
<protein>
    <recommendedName>
        <fullName evidence="11">G-protein coupled receptors family 1 profile domain-containing protein</fullName>
    </recommendedName>
</protein>
<keyword evidence="2" id="KW-1003">Cell membrane</keyword>
<dbReference type="Gene3D" id="1.20.1070.10">
    <property type="entry name" value="Rhodopsin 7-helix transmembrane proteins"/>
    <property type="match status" value="1"/>
</dbReference>
<evidence type="ECO:0000256" key="5">
    <source>
        <dbReference type="ARBA" id="ARBA00023040"/>
    </source>
</evidence>
<evidence type="ECO:0000256" key="7">
    <source>
        <dbReference type="ARBA" id="ARBA00023170"/>
    </source>
</evidence>
<gene>
    <name evidence="12" type="ORF">BaRGS_00030192</name>
</gene>
<evidence type="ECO:0000313" key="13">
    <source>
        <dbReference type="Proteomes" id="UP001519460"/>
    </source>
</evidence>
<dbReference type="SUPFAM" id="SSF81321">
    <property type="entry name" value="Family A G protein-coupled receptor-like"/>
    <property type="match status" value="1"/>
</dbReference>
<feature type="transmembrane region" description="Helical" evidence="10">
    <location>
        <begin position="248"/>
        <end position="267"/>
    </location>
</feature>
<evidence type="ECO:0000256" key="8">
    <source>
        <dbReference type="ARBA" id="ARBA00023224"/>
    </source>
</evidence>
<keyword evidence="6 10" id="KW-0472">Membrane</keyword>
<name>A0ABD0JUL6_9CAEN</name>
<comment type="subcellular location">
    <subcellularLocation>
        <location evidence="1">Cell membrane</location>
        <topology evidence="1">Multi-pass membrane protein</topology>
    </subcellularLocation>
</comment>
<keyword evidence="8" id="KW-0807">Transducer</keyword>